<gene>
    <name evidence="2" type="ORF">NCGR_LOCUS50675</name>
</gene>
<dbReference type="EMBL" id="CAJGYO010000014">
    <property type="protein sequence ID" value="CAD6267370.1"/>
    <property type="molecule type" value="Genomic_DNA"/>
</dbReference>
<evidence type="ECO:0008006" key="4">
    <source>
        <dbReference type="Google" id="ProtNLM"/>
    </source>
</evidence>
<dbReference type="SUPFAM" id="SSF51338">
    <property type="entry name" value="Composite domain of metallo-dependent hydrolases"/>
    <property type="match status" value="1"/>
</dbReference>
<dbReference type="OrthoDB" id="194468at2759"/>
<sequence length="135" mass="14587">MAAHSALLAAAVAIATATVLLPFPWTPPRDRFADMILANATIYTADPARPFTDAMAVRGGRVLRIGTYESVKLKGRHTHELSLSGNVVLPGFTDSHVHFIDGGLQVNPPTRKHTCRESFLDSNKKNAQARCIPIG</sequence>
<dbReference type="PANTHER" id="PTHR22642">
    <property type="entry name" value="IMIDAZOLONEPROPIONASE"/>
    <property type="match status" value="1"/>
</dbReference>
<keyword evidence="1" id="KW-0732">Signal</keyword>
<organism evidence="2 3">
    <name type="scientific">Miscanthus lutarioriparius</name>
    <dbReference type="NCBI Taxonomy" id="422564"/>
    <lineage>
        <taxon>Eukaryota</taxon>
        <taxon>Viridiplantae</taxon>
        <taxon>Streptophyta</taxon>
        <taxon>Embryophyta</taxon>
        <taxon>Tracheophyta</taxon>
        <taxon>Spermatophyta</taxon>
        <taxon>Magnoliopsida</taxon>
        <taxon>Liliopsida</taxon>
        <taxon>Poales</taxon>
        <taxon>Poaceae</taxon>
        <taxon>PACMAD clade</taxon>
        <taxon>Panicoideae</taxon>
        <taxon>Andropogonodae</taxon>
        <taxon>Andropogoneae</taxon>
        <taxon>Saccharinae</taxon>
        <taxon>Miscanthus</taxon>
    </lineage>
</organism>
<dbReference type="Proteomes" id="UP000604825">
    <property type="component" value="Unassembled WGS sequence"/>
</dbReference>
<accession>A0A811RBJ6</accession>
<feature type="signal peptide" evidence="1">
    <location>
        <begin position="1"/>
        <end position="17"/>
    </location>
</feature>
<proteinExistence type="predicted"/>
<reference evidence="2" key="1">
    <citation type="submission" date="2020-10" db="EMBL/GenBank/DDBJ databases">
        <authorList>
            <person name="Han B."/>
            <person name="Lu T."/>
            <person name="Zhao Q."/>
            <person name="Huang X."/>
            <person name="Zhao Y."/>
        </authorList>
    </citation>
    <scope>NUCLEOTIDE SEQUENCE</scope>
</reference>
<dbReference type="InterPro" id="IPR011059">
    <property type="entry name" value="Metal-dep_hydrolase_composite"/>
</dbReference>
<name>A0A811RBJ6_9POAL</name>
<evidence type="ECO:0000256" key="1">
    <source>
        <dbReference type="SAM" id="SignalP"/>
    </source>
</evidence>
<dbReference type="Gene3D" id="2.30.40.10">
    <property type="entry name" value="Urease, subunit C, domain 1"/>
    <property type="match status" value="1"/>
</dbReference>
<keyword evidence="3" id="KW-1185">Reference proteome</keyword>
<evidence type="ECO:0000313" key="2">
    <source>
        <dbReference type="EMBL" id="CAD6267370.1"/>
    </source>
</evidence>
<dbReference type="AlphaFoldDB" id="A0A811RBJ6"/>
<dbReference type="PANTHER" id="PTHR22642:SF2">
    <property type="entry name" value="PROTEIN LONG AFTER FAR-RED 3"/>
    <property type="match status" value="1"/>
</dbReference>
<protein>
    <recommendedName>
        <fullName evidence="4">Amidohydrolase 3 domain-containing protein</fullName>
    </recommendedName>
</protein>
<feature type="chain" id="PRO_5032530707" description="Amidohydrolase 3 domain-containing protein" evidence="1">
    <location>
        <begin position="18"/>
        <end position="135"/>
    </location>
</feature>
<evidence type="ECO:0000313" key="3">
    <source>
        <dbReference type="Proteomes" id="UP000604825"/>
    </source>
</evidence>
<dbReference type="GO" id="GO:0016810">
    <property type="term" value="F:hydrolase activity, acting on carbon-nitrogen (but not peptide) bonds"/>
    <property type="evidence" value="ECO:0007669"/>
    <property type="project" value="InterPro"/>
</dbReference>
<comment type="caution">
    <text evidence="2">The sequence shown here is derived from an EMBL/GenBank/DDBJ whole genome shotgun (WGS) entry which is preliminary data.</text>
</comment>